<dbReference type="InterPro" id="IPR050343">
    <property type="entry name" value="RsuA_PseudoU_synthase"/>
</dbReference>
<evidence type="ECO:0000256" key="1">
    <source>
        <dbReference type="ARBA" id="ARBA00008348"/>
    </source>
</evidence>
<dbReference type="InterPro" id="IPR002942">
    <property type="entry name" value="S4_RNA-bd"/>
</dbReference>
<dbReference type="GO" id="GO:0120159">
    <property type="term" value="F:rRNA pseudouridine synthase activity"/>
    <property type="evidence" value="ECO:0007669"/>
    <property type="project" value="UniProtKB-ARBA"/>
</dbReference>
<dbReference type="Gene3D" id="3.10.290.10">
    <property type="entry name" value="RNA-binding S4 domain"/>
    <property type="match status" value="1"/>
</dbReference>
<dbReference type="InterPro" id="IPR006145">
    <property type="entry name" value="PsdUridine_synth_RsuA/RluA"/>
</dbReference>
<evidence type="ECO:0000313" key="7">
    <source>
        <dbReference type="EMBL" id="OHW62968.1"/>
    </source>
</evidence>
<evidence type="ECO:0000256" key="5">
    <source>
        <dbReference type="RuleBase" id="RU003887"/>
    </source>
</evidence>
<keyword evidence="2 4" id="KW-0694">RNA-binding</keyword>
<dbReference type="InterPro" id="IPR020103">
    <property type="entry name" value="PsdUridine_synth_cat_dom_sf"/>
</dbReference>
<dbReference type="GO" id="GO:0003723">
    <property type="term" value="F:RNA binding"/>
    <property type="evidence" value="ECO:0007669"/>
    <property type="project" value="UniProtKB-KW"/>
</dbReference>
<dbReference type="InterPro" id="IPR000748">
    <property type="entry name" value="PsdUridine_synth_RsuA/RluB/E/F"/>
</dbReference>
<dbReference type="GO" id="GO:0005829">
    <property type="term" value="C:cytosol"/>
    <property type="evidence" value="ECO:0007669"/>
    <property type="project" value="UniProtKB-ARBA"/>
</dbReference>
<keyword evidence="3 5" id="KW-0413">Isomerase</keyword>
<dbReference type="FunFam" id="3.10.290.10:FF:000003">
    <property type="entry name" value="Pseudouridine synthase"/>
    <property type="match status" value="1"/>
</dbReference>
<evidence type="ECO:0000259" key="6">
    <source>
        <dbReference type="SMART" id="SM00363"/>
    </source>
</evidence>
<dbReference type="InterPro" id="IPR018496">
    <property type="entry name" value="PsdUridine_synth_RsuA/RluB_CS"/>
</dbReference>
<dbReference type="AlphaFoldDB" id="A0A1S1V8P8"/>
<reference evidence="7 8" key="1">
    <citation type="submission" date="2016-09" db="EMBL/GenBank/DDBJ databases">
        <title>Genome sequence of Eubacterium angustum.</title>
        <authorList>
            <person name="Poehlein A."/>
            <person name="Daniel R."/>
        </authorList>
    </citation>
    <scope>NUCLEOTIDE SEQUENCE [LARGE SCALE GENOMIC DNA]</scope>
    <source>
        <strain evidence="7 8">DSM 1989</strain>
    </source>
</reference>
<keyword evidence="8" id="KW-1185">Reference proteome</keyword>
<dbReference type="Pfam" id="PF01479">
    <property type="entry name" value="S4"/>
    <property type="match status" value="1"/>
</dbReference>
<dbReference type="InterPro" id="IPR036986">
    <property type="entry name" value="S4_RNA-bd_sf"/>
</dbReference>
<evidence type="ECO:0000313" key="8">
    <source>
        <dbReference type="Proteomes" id="UP000180254"/>
    </source>
</evidence>
<name>A0A1S1V8P8_9FIRM</name>
<dbReference type="SUPFAM" id="SSF55174">
    <property type="entry name" value="Alpha-L RNA-binding motif"/>
    <property type="match status" value="1"/>
</dbReference>
<dbReference type="Gene3D" id="3.30.2350.10">
    <property type="entry name" value="Pseudouridine synthase"/>
    <property type="match status" value="1"/>
</dbReference>
<dbReference type="PROSITE" id="PS01149">
    <property type="entry name" value="PSI_RSU"/>
    <property type="match status" value="1"/>
</dbReference>
<protein>
    <recommendedName>
        <fullName evidence="5">Pseudouridine synthase</fullName>
        <ecNumber evidence="5">5.4.99.-</ecNumber>
    </recommendedName>
</protein>
<dbReference type="Pfam" id="PF00849">
    <property type="entry name" value="PseudoU_synth_2"/>
    <property type="match status" value="1"/>
</dbReference>
<evidence type="ECO:0000256" key="3">
    <source>
        <dbReference type="ARBA" id="ARBA00023235"/>
    </source>
</evidence>
<dbReference type="PROSITE" id="PS50889">
    <property type="entry name" value="S4"/>
    <property type="match status" value="1"/>
</dbReference>
<dbReference type="FunFam" id="3.30.70.1560:FF:000001">
    <property type="entry name" value="Pseudouridine synthase"/>
    <property type="match status" value="1"/>
</dbReference>
<dbReference type="CDD" id="cd00165">
    <property type="entry name" value="S4"/>
    <property type="match status" value="1"/>
</dbReference>
<dbReference type="SMART" id="SM00363">
    <property type="entry name" value="S4"/>
    <property type="match status" value="1"/>
</dbReference>
<comment type="caution">
    <text evidence="7">The sequence shown here is derived from an EMBL/GenBank/DDBJ whole genome shotgun (WGS) entry which is preliminary data.</text>
</comment>
<feature type="domain" description="RNA-binding S4" evidence="6">
    <location>
        <begin position="3"/>
        <end position="62"/>
    </location>
</feature>
<gene>
    <name evidence="7" type="primary">rluB</name>
    <name evidence="7" type="ORF">EUAN_07520</name>
</gene>
<dbReference type="SUPFAM" id="SSF55120">
    <property type="entry name" value="Pseudouridine synthase"/>
    <property type="match status" value="1"/>
</dbReference>
<dbReference type="PANTHER" id="PTHR47683:SF2">
    <property type="entry name" value="RNA-BINDING S4 DOMAIN-CONTAINING PROTEIN"/>
    <property type="match status" value="1"/>
</dbReference>
<dbReference type="STRING" id="39480.EUAN_07520"/>
<dbReference type="PANTHER" id="PTHR47683">
    <property type="entry name" value="PSEUDOURIDINE SYNTHASE FAMILY PROTEIN-RELATED"/>
    <property type="match status" value="1"/>
</dbReference>
<dbReference type="Proteomes" id="UP000180254">
    <property type="component" value="Unassembled WGS sequence"/>
</dbReference>
<dbReference type="GO" id="GO:0000455">
    <property type="term" value="P:enzyme-directed rRNA pseudouridine synthesis"/>
    <property type="evidence" value="ECO:0007669"/>
    <property type="project" value="UniProtKB-ARBA"/>
</dbReference>
<proteinExistence type="inferred from homology"/>
<organism evidence="7 8">
    <name type="scientific">Andreesenia angusta</name>
    <dbReference type="NCBI Taxonomy" id="39480"/>
    <lineage>
        <taxon>Bacteria</taxon>
        <taxon>Bacillati</taxon>
        <taxon>Bacillota</taxon>
        <taxon>Tissierellia</taxon>
        <taxon>Tissierellales</taxon>
        <taxon>Gottschalkiaceae</taxon>
        <taxon>Andreesenia</taxon>
    </lineage>
</organism>
<accession>A0A1S1V8P8</accession>
<dbReference type="NCBIfam" id="TIGR00093">
    <property type="entry name" value="pseudouridine synthase"/>
    <property type="match status" value="1"/>
</dbReference>
<evidence type="ECO:0000256" key="2">
    <source>
        <dbReference type="ARBA" id="ARBA00022884"/>
    </source>
</evidence>
<dbReference type="EMBL" id="MKIE01000002">
    <property type="protein sequence ID" value="OHW62968.1"/>
    <property type="molecule type" value="Genomic_DNA"/>
</dbReference>
<evidence type="ECO:0000256" key="4">
    <source>
        <dbReference type="PROSITE-ProRule" id="PRU00182"/>
    </source>
</evidence>
<sequence>MIMRLQKYMASCGVASRRKSEELIAEGKVRVNGNTVTELGFKVEDGDIVEYDGKRIVPEEEKVYIVLNKPSGYVTTADDQFGRKTVLDLVEGVEERIYPVGRLDYDTTGLLILTNDGEFTNKMTHPSHRINKKYIAKVKGIPTEQEMKRFRDGLKIEDYTTAKARIKLLRQFSDESLVEIEIREGRNRQVRKMCEAINHPVKSLRRTQVGSLRLGDIQEGEWRYMTDSELEKLAER</sequence>
<dbReference type="CDD" id="cd02870">
    <property type="entry name" value="PseudoU_synth_RsuA_like"/>
    <property type="match status" value="1"/>
</dbReference>
<comment type="similarity">
    <text evidence="1 5">Belongs to the pseudouridine synthase RsuA family.</text>
</comment>
<dbReference type="EC" id="5.4.99.-" evidence="5"/>